<organism evidence="2 3">
    <name type="scientific">Mycena alexandri</name>
    <dbReference type="NCBI Taxonomy" id="1745969"/>
    <lineage>
        <taxon>Eukaryota</taxon>
        <taxon>Fungi</taxon>
        <taxon>Dikarya</taxon>
        <taxon>Basidiomycota</taxon>
        <taxon>Agaricomycotina</taxon>
        <taxon>Agaricomycetes</taxon>
        <taxon>Agaricomycetidae</taxon>
        <taxon>Agaricales</taxon>
        <taxon>Marasmiineae</taxon>
        <taxon>Mycenaceae</taxon>
        <taxon>Mycena</taxon>
    </lineage>
</organism>
<name>A0AAD6XF65_9AGAR</name>
<feature type="region of interest" description="Disordered" evidence="1">
    <location>
        <begin position="459"/>
        <end position="541"/>
    </location>
</feature>
<evidence type="ECO:0000256" key="1">
    <source>
        <dbReference type="SAM" id="MobiDB-lite"/>
    </source>
</evidence>
<feature type="compositionally biased region" description="Low complexity" evidence="1">
    <location>
        <begin position="526"/>
        <end position="536"/>
    </location>
</feature>
<feature type="region of interest" description="Disordered" evidence="1">
    <location>
        <begin position="245"/>
        <end position="276"/>
    </location>
</feature>
<feature type="compositionally biased region" description="Low complexity" evidence="1">
    <location>
        <begin position="68"/>
        <end position="77"/>
    </location>
</feature>
<sequence>MSNTEGSDDMPPIAFLREPTQSASPEFRPRSIPNDSPPKAKAVQSSHSLPSGPFTFTSRPAPPPSSAPPSRATLAPAQPSSSRLGVSPVQMQPPTRPSSVARDALPRRHKDTTARTRAATGASAHEPAPRYKYTYNSLMRRPAATGHAPSRGADYGAPARQRELDVVCELTPATAGTLGRKLEADEPAIAAALFERLAERMEVEAVGAGAFAPWPRWIEPRPTTAPTATYAAILVETFGPGSILRGEGAKPLQPTNKQRKSVTVKSSTGSRASTSDLDVEMDVDTDGSASDCVSAEEIQARARDWITEIQTVAKGKRQLTREDLRALAATLKQIQNMDVAEGRALGEEGLRLQHSLRQLAQLDPQDIPFRDEHRPRKAISLRGKKTARYRYIRLQYILYCLFLREEEEGGHGRRREDIILINQFWVPFGAVTILPSGTSEGEPDDIDLVRGLNIRIGPVSGRPKSFKRHGTTLPDKRFGQESFTATHLTQRRPIRIPGHARRGSTRNQNSDASRRRDSTRDIKAQSTSLPSSSSPLARPNHSFNANAQKEIYMIPFQKSKEKSKNEMVQVRYVWLFD</sequence>
<comment type="caution">
    <text evidence="2">The sequence shown here is derived from an EMBL/GenBank/DDBJ whole genome shotgun (WGS) entry which is preliminary data.</text>
</comment>
<accession>A0AAD6XF65</accession>
<dbReference type="Proteomes" id="UP001218188">
    <property type="component" value="Unassembled WGS sequence"/>
</dbReference>
<feature type="compositionally biased region" description="Polar residues" evidence="1">
    <location>
        <begin position="263"/>
        <end position="276"/>
    </location>
</feature>
<reference evidence="2" key="1">
    <citation type="submission" date="2023-03" db="EMBL/GenBank/DDBJ databases">
        <title>Massive genome expansion in bonnet fungi (Mycena s.s.) driven by repeated elements and novel gene families across ecological guilds.</title>
        <authorList>
            <consortium name="Lawrence Berkeley National Laboratory"/>
            <person name="Harder C.B."/>
            <person name="Miyauchi S."/>
            <person name="Viragh M."/>
            <person name="Kuo A."/>
            <person name="Thoen E."/>
            <person name="Andreopoulos B."/>
            <person name="Lu D."/>
            <person name="Skrede I."/>
            <person name="Drula E."/>
            <person name="Henrissat B."/>
            <person name="Morin E."/>
            <person name="Kohler A."/>
            <person name="Barry K."/>
            <person name="LaButti K."/>
            <person name="Morin E."/>
            <person name="Salamov A."/>
            <person name="Lipzen A."/>
            <person name="Mereny Z."/>
            <person name="Hegedus B."/>
            <person name="Baldrian P."/>
            <person name="Stursova M."/>
            <person name="Weitz H."/>
            <person name="Taylor A."/>
            <person name="Grigoriev I.V."/>
            <person name="Nagy L.G."/>
            <person name="Martin F."/>
            <person name="Kauserud H."/>
        </authorList>
    </citation>
    <scope>NUCLEOTIDE SEQUENCE</scope>
    <source>
        <strain evidence="2">CBHHK200</strain>
    </source>
</reference>
<proteinExistence type="predicted"/>
<gene>
    <name evidence="2" type="ORF">C8F04DRAFT_1172260</name>
</gene>
<keyword evidence="3" id="KW-1185">Reference proteome</keyword>
<feature type="compositionally biased region" description="Polar residues" evidence="1">
    <location>
        <begin position="78"/>
        <end position="93"/>
    </location>
</feature>
<feature type="region of interest" description="Disordered" evidence="1">
    <location>
        <begin position="1"/>
        <end position="128"/>
    </location>
</feature>
<evidence type="ECO:0000313" key="2">
    <source>
        <dbReference type="EMBL" id="KAJ7047752.1"/>
    </source>
</evidence>
<protein>
    <submittedName>
        <fullName evidence="2">Uncharacterized protein</fullName>
    </submittedName>
</protein>
<dbReference type="AlphaFoldDB" id="A0AAD6XF65"/>
<feature type="compositionally biased region" description="Basic residues" evidence="1">
    <location>
        <begin position="489"/>
        <end position="504"/>
    </location>
</feature>
<evidence type="ECO:0000313" key="3">
    <source>
        <dbReference type="Proteomes" id="UP001218188"/>
    </source>
</evidence>
<dbReference type="EMBL" id="JARJCM010000001">
    <property type="protein sequence ID" value="KAJ7047752.1"/>
    <property type="molecule type" value="Genomic_DNA"/>
</dbReference>
<feature type="compositionally biased region" description="Basic and acidic residues" evidence="1">
    <location>
        <begin position="512"/>
        <end position="523"/>
    </location>
</feature>